<evidence type="ECO:0000256" key="6">
    <source>
        <dbReference type="SAM" id="Phobius"/>
    </source>
</evidence>
<proteinExistence type="predicted"/>
<protein>
    <submittedName>
        <fullName evidence="8">ABC transporter permease</fullName>
    </submittedName>
</protein>
<gene>
    <name evidence="8" type="ORF">FW778_05065</name>
</gene>
<dbReference type="GO" id="GO:0140359">
    <property type="term" value="F:ABC-type transporter activity"/>
    <property type="evidence" value="ECO:0007669"/>
    <property type="project" value="InterPro"/>
</dbReference>
<feature type="transmembrane region" description="Helical" evidence="6">
    <location>
        <begin position="21"/>
        <end position="42"/>
    </location>
</feature>
<evidence type="ECO:0000256" key="5">
    <source>
        <dbReference type="ARBA" id="ARBA00023136"/>
    </source>
</evidence>
<dbReference type="PANTHER" id="PTHR30294:SF29">
    <property type="entry name" value="MULTIDRUG ABC TRANSPORTER PERMEASE YBHS-RELATED"/>
    <property type="match status" value="1"/>
</dbReference>
<dbReference type="GO" id="GO:0005886">
    <property type="term" value="C:plasma membrane"/>
    <property type="evidence" value="ECO:0007669"/>
    <property type="project" value="UniProtKB-SubCell"/>
</dbReference>
<keyword evidence="9" id="KW-1185">Reference proteome</keyword>
<evidence type="ECO:0000313" key="9">
    <source>
        <dbReference type="Proteomes" id="UP000326903"/>
    </source>
</evidence>
<dbReference type="InterPro" id="IPR051449">
    <property type="entry name" value="ABC-2_transporter_component"/>
</dbReference>
<keyword evidence="2" id="KW-1003">Cell membrane</keyword>
<evidence type="ECO:0000256" key="2">
    <source>
        <dbReference type="ARBA" id="ARBA00022475"/>
    </source>
</evidence>
<dbReference type="Pfam" id="PF12698">
    <property type="entry name" value="ABC2_membrane_3"/>
    <property type="match status" value="1"/>
</dbReference>
<reference evidence="8 9" key="1">
    <citation type="submission" date="2019-09" db="EMBL/GenBank/DDBJ databases">
        <title>Draft genome sequence of Ginsengibacter sp. BR5-29.</title>
        <authorList>
            <person name="Im W.-T."/>
        </authorList>
    </citation>
    <scope>NUCLEOTIDE SEQUENCE [LARGE SCALE GENOMIC DNA]</scope>
    <source>
        <strain evidence="8 9">BR5-29</strain>
    </source>
</reference>
<evidence type="ECO:0000313" key="8">
    <source>
        <dbReference type="EMBL" id="KAA9041397.1"/>
    </source>
</evidence>
<dbReference type="Proteomes" id="UP000326903">
    <property type="component" value="Unassembled WGS sequence"/>
</dbReference>
<dbReference type="EMBL" id="VYQF01000001">
    <property type="protein sequence ID" value="KAA9041397.1"/>
    <property type="molecule type" value="Genomic_DNA"/>
</dbReference>
<dbReference type="RefSeq" id="WP_150413517.1">
    <property type="nucleotide sequence ID" value="NZ_VYQF01000001.1"/>
</dbReference>
<evidence type="ECO:0000259" key="7">
    <source>
        <dbReference type="Pfam" id="PF12698"/>
    </source>
</evidence>
<feature type="transmembrane region" description="Helical" evidence="6">
    <location>
        <begin position="392"/>
        <end position="414"/>
    </location>
</feature>
<sequence length="438" mass="48332">MHKIWLVIKREYFTRVRNKTFILSTILLPLFFIGFIVASAYFSIKSIDKQKIAVEDNNGIFKTSFQSDKVITYEFPANVNADNFKERGYSAFLYIPEHFNSPNDSVSLIANKQLGVDAEQKVKDQINTAIRNKAFLENNINKKVLDSINNIDEDELYKFSTVIKQGDKTQQSNSGLSSAIGFGSGILIYMTLFIYGAAVMRGVMEEKMNRIAEVIISSVKPFQLMAGKIIGIAAVGLTQLLIWMILIVGLSSVASSFISHDMLQHAQNMSPAMGQAGANSAAANFMNAKNTFLEAAPWSLIIPCFLFYFIGGYLFYAALFAAVGSVVNEDPQEAQSLMLPITMPIILSFVIMTTAAGKPDAPISVWGSMIPLSSPIVMMARIPSGSVPAWQIAVSMISLVAGFILTTMLAAKIYRTGILLYGKKVTFKEMGKWLFRKS</sequence>
<dbReference type="InterPro" id="IPR013525">
    <property type="entry name" value="ABC2_TM"/>
</dbReference>
<feature type="transmembrane region" description="Helical" evidence="6">
    <location>
        <begin position="300"/>
        <end position="325"/>
    </location>
</feature>
<organism evidence="8 9">
    <name type="scientific">Ginsengibacter hankyongi</name>
    <dbReference type="NCBI Taxonomy" id="2607284"/>
    <lineage>
        <taxon>Bacteria</taxon>
        <taxon>Pseudomonadati</taxon>
        <taxon>Bacteroidota</taxon>
        <taxon>Chitinophagia</taxon>
        <taxon>Chitinophagales</taxon>
        <taxon>Chitinophagaceae</taxon>
        <taxon>Ginsengibacter</taxon>
    </lineage>
</organism>
<dbReference type="SUPFAM" id="SSF53850">
    <property type="entry name" value="Periplasmic binding protein-like II"/>
    <property type="match status" value="1"/>
</dbReference>
<feature type="domain" description="ABC-2 type transporter transmembrane" evidence="7">
    <location>
        <begin position="19"/>
        <end position="411"/>
    </location>
</feature>
<evidence type="ECO:0000256" key="1">
    <source>
        <dbReference type="ARBA" id="ARBA00004651"/>
    </source>
</evidence>
<keyword evidence="3 6" id="KW-0812">Transmembrane</keyword>
<dbReference type="Gene3D" id="3.40.190.10">
    <property type="entry name" value="Periplasmic binding protein-like II"/>
    <property type="match status" value="1"/>
</dbReference>
<evidence type="ECO:0000256" key="4">
    <source>
        <dbReference type="ARBA" id="ARBA00022989"/>
    </source>
</evidence>
<feature type="transmembrane region" description="Helical" evidence="6">
    <location>
        <begin position="337"/>
        <end position="357"/>
    </location>
</feature>
<keyword evidence="4 6" id="KW-1133">Transmembrane helix</keyword>
<comment type="caution">
    <text evidence="8">The sequence shown here is derived from an EMBL/GenBank/DDBJ whole genome shotgun (WGS) entry which is preliminary data.</text>
</comment>
<keyword evidence="5 6" id="KW-0472">Membrane</keyword>
<accession>A0A5J5IN27</accession>
<feature type="transmembrane region" description="Helical" evidence="6">
    <location>
        <begin position="179"/>
        <end position="200"/>
    </location>
</feature>
<evidence type="ECO:0000256" key="3">
    <source>
        <dbReference type="ARBA" id="ARBA00022692"/>
    </source>
</evidence>
<dbReference type="PANTHER" id="PTHR30294">
    <property type="entry name" value="MEMBRANE COMPONENT OF ABC TRANSPORTER YHHJ-RELATED"/>
    <property type="match status" value="1"/>
</dbReference>
<comment type="subcellular location">
    <subcellularLocation>
        <location evidence="1">Cell membrane</location>
        <topology evidence="1">Multi-pass membrane protein</topology>
    </subcellularLocation>
</comment>
<dbReference type="AlphaFoldDB" id="A0A5J5IN27"/>
<name>A0A5J5IN27_9BACT</name>
<feature type="transmembrane region" description="Helical" evidence="6">
    <location>
        <begin position="229"/>
        <end position="254"/>
    </location>
</feature>